<proteinExistence type="predicted"/>
<evidence type="ECO:0000313" key="2">
    <source>
        <dbReference type="EMBL" id="OMH81254.1"/>
    </source>
</evidence>
<organism evidence="2 4">
    <name type="scientific">Zancudomyces culisetae</name>
    <name type="common">Gut fungus</name>
    <name type="synonym">Smittium culisetae</name>
    <dbReference type="NCBI Taxonomy" id="1213189"/>
    <lineage>
        <taxon>Eukaryota</taxon>
        <taxon>Fungi</taxon>
        <taxon>Fungi incertae sedis</taxon>
        <taxon>Zoopagomycota</taxon>
        <taxon>Kickxellomycotina</taxon>
        <taxon>Harpellomycetes</taxon>
        <taxon>Harpellales</taxon>
        <taxon>Legeriomycetaceae</taxon>
        <taxon>Zancudomyces</taxon>
    </lineage>
</organism>
<gene>
    <name evidence="3" type="ORF">AX774_g4724</name>
    <name evidence="2" type="ORF">AX774_g5300</name>
</gene>
<evidence type="ECO:0000313" key="3">
    <source>
        <dbReference type="EMBL" id="OMH81809.1"/>
    </source>
</evidence>
<dbReference type="EMBL" id="LSSK01000944">
    <property type="protein sequence ID" value="OMH81254.1"/>
    <property type="molecule type" value="Genomic_DNA"/>
</dbReference>
<reference evidence="2" key="2">
    <citation type="submission" date="2017-01" db="EMBL/GenBank/DDBJ databases">
        <authorList>
            <person name="Mah S.A."/>
            <person name="Swanson W.J."/>
            <person name="Moy G.W."/>
            <person name="Vacquier V.D."/>
        </authorList>
    </citation>
    <scope>NUCLEOTIDE SEQUENCE [LARGE SCALE GENOMIC DNA]</scope>
    <source>
        <strain evidence="2">COL-18-3</strain>
    </source>
</reference>
<keyword evidence="4" id="KW-1185">Reference proteome</keyword>
<name>A0A1R1PJW7_ZANCU</name>
<sequence length="99" mass="10384">MLARHKAFAGFVKNVGGASKKGMGMPGADKLAKGMGGRGFNPNNMTPQQMSKMQSQMSSMFGPDVMQSITGGIGNIMKQMSGGGLGGMQDMFSKMMGRK</sequence>
<comment type="caution">
    <text evidence="2">The sequence shown here is derived from an EMBL/GenBank/DDBJ whole genome shotgun (WGS) entry which is preliminary data.</text>
</comment>
<dbReference type="EMBL" id="LSSK01000814">
    <property type="protein sequence ID" value="OMH81809.1"/>
    <property type="molecule type" value="Genomic_DNA"/>
</dbReference>
<dbReference type="Proteomes" id="UP000188320">
    <property type="component" value="Unassembled WGS sequence"/>
</dbReference>
<reference evidence="4" key="1">
    <citation type="submission" date="2017-01" db="EMBL/GenBank/DDBJ databases">
        <authorList>
            <person name="Wang Y."/>
            <person name="White M."/>
            <person name="Kvist S."/>
            <person name="Moncalvo J.-M."/>
        </authorList>
    </citation>
    <scope>NUCLEOTIDE SEQUENCE [LARGE SCALE GENOMIC DNA]</scope>
    <source>
        <strain evidence="4">COL-18-3</strain>
    </source>
</reference>
<feature type="compositionally biased region" description="Low complexity" evidence="1">
    <location>
        <begin position="48"/>
        <end position="58"/>
    </location>
</feature>
<evidence type="ECO:0000256" key="1">
    <source>
        <dbReference type="SAM" id="MobiDB-lite"/>
    </source>
</evidence>
<evidence type="ECO:0000313" key="4">
    <source>
        <dbReference type="Proteomes" id="UP000188320"/>
    </source>
</evidence>
<accession>A0A1R1PJW7</accession>
<dbReference type="AlphaFoldDB" id="A0A1R1PJW7"/>
<protein>
    <submittedName>
        <fullName evidence="2">Uncharacterized protein</fullName>
    </submittedName>
</protein>
<feature type="region of interest" description="Disordered" evidence="1">
    <location>
        <begin position="22"/>
        <end position="58"/>
    </location>
</feature>